<organism evidence="3 4">
    <name type="scientific">Algoriphagus lacus</name>
    <dbReference type="NCBI Taxonomy" id="2056311"/>
    <lineage>
        <taxon>Bacteria</taxon>
        <taxon>Pseudomonadati</taxon>
        <taxon>Bacteroidota</taxon>
        <taxon>Cytophagia</taxon>
        <taxon>Cytophagales</taxon>
        <taxon>Cyclobacteriaceae</taxon>
        <taxon>Algoriphagus</taxon>
    </lineage>
</organism>
<dbReference type="InterPro" id="IPR051267">
    <property type="entry name" value="STEAP_metalloreductase"/>
</dbReference>
<proteinExistence type="predicted"/>
<dbReference type="Proteomes" id="UP000283522">
    <property type="component" value="Unassembled WGS sequence"/>
</dbReference>
<sequence length="192" mass="20379">MKKIGVLGSGAMGRALAEGFEKHGYSVMLGTDHPNKLSNWQSGVNGKVGSFQRAADFGDLIVFAVKGTAAISIAEQVKGSISGKTVLDTTNPISDTQPKNGTLEFFTGPEESLMEKLQEVAPEAHFVKAFSCIKSTSMVNPKMKSRPVTYICGNEESAKAEAAEILALFGFSAKDSGNAAKARVIEPMSLQF</sequence>
<dbReference type="Pfam" id="PF03807">
    <property type="entry name" value="F420_oxidored"/>
    <property type="match status" value="1"/>
</dbReference>
<dbReference type="RefSeq" id="WP_119477211.1">
    <property type="nucleotide sequence ID" value="NZ_QXML01000003.1"/>
</dbReference>
<dbReference type="Gene3D" id="3.40.50.720">
    <property type="entry name" value="NAD(P)-binding Rossmann-like Domain"/>
    <property type="match status" value="1"/>
</dbReference>
<dbReference type="SUPFAM" id="SSF51735">
    <property type="entry name" value="NAD(P)-binding Rossmann-fold domains"/>
    <property type="match status" value="1"/>
</dbReference>
<dbReference type="OrthoDB" id="9786864at2"/>
<gene>
    <name evidence="3" type="ORF">D0X99_08305</name>
</gene>
<name>A0A418PTE5_9BACT</name>
<accession>A0A418PTE5</accession>
<dbReference type="InterPro" id="IPR028939">
    <property type="entry name" value="P5C_Rdtase_cat_N"/>
</dbReference>
<evidence type="ECO:0000256" key="1">
    <source>
        <dbReference type="ARBA" id="ARBA00023002"/>
    </source>
</evidence>
<keyword evidence="4" id="KW-1185">Reference proteome</keyword>
<evidence type="ECO:0000313" key="4">
    <source>
        <dbReference type="Proteomes" id="UP000283522"/>
    </source>
</evidence>
<reference evidence="3 4" key="1">
    <citation type="submission" date="2018-09" db="EMBL/GenBank/DDBJ databases">
        <authorList>
            <person name="Wang X."/>
            <person name="Du Z."/>
        </authorList>
    </citation>
    <scope>NUCLEOTIDE SEQUENCE [LARGE SCALE GENOMIC DNA]</scope>
    <source>
        <strain evidence="3 4">N3</strain>
    </source>
</reference>
<dbReference type="InterPro" id="IPR036291">
    <property type="entry name" value="NAD(P)-bd_dom_sf"/>
</dbReference>
<keyword evidence="1" id="KW-0560">Oxidoreductase</keyword>
<dbReference type="GO" id="GO:0016491">
    <property type="term" value="F:oxidoreductase activity"/>
    <property type="evidence" value="ECO:0007669"/>
    <property type="project" value="UniProtKB-KW"/>
</dbReference>
<evidence type="ECO:0000313" key="3">
    <source>
        <dbReference type="EMBL" id="RIW16356.1"/>
    </source>
</evidence>
<feature type="domain" description="Pyrroline-5-carboxylate reductase catalytic N-terminal" evidence="2">
    <location>
        <begin position="3"/>
        <end position="92"/>
    </location>
</feature>
<keyword evidence="3" id="KW-0238">DNA-binding</keyword>
<protein>
    <submittedName>
        <fullName evidence="3">DNA-binding protein</fullName>
    </submittedName>
</protein>
<evidence type="ECO:0000259" key="2">
    <source>
        <dbReference type="Pfam" id="PF03807"/>
    </source>
</evidence>
<dbReference type="EMBL" id="QXML01000003">
    <property type="protein sequence ID" value="RIW16356.1"/>
    <property type="molecule type" value="Genomic_DNA"/>
</dbReference>
<dbReference type="GO" id="GO:0003677">
    <property type="term" value="F:DNA binding"/>
    <property type="evidence" value="ECO:0007669"/>
    <property type="project" value="UniProtKB-KW"/>
</dbReference>
<comment type="caution">
    <text evidence="3">The sequence shown here is derived from an EMBL/GenBank/DDBJ whole genome shotgun (WGS) entry which is preliminary data.</text>
</comment>
<dbReference type="AlphaFoldDB" id="A0A418PTE5"/>
<dbReference type="PANTHER" id="PTHR14239">
    <property type="entry name" value="DUDULIN-RELATED"/>
    <property type="match status" value="1"/>
</dbReference>